<proteinExistence type="predicted"/>
<evidence type="ECO:0000313" key="1">
    <source>
        <dbReference type="EMBL" id="XBV26132.1"/>
    </source>
</evidence>
<accession>A0AAU7THN9</accession>
<reference evidence="1" key="1">
    <citation type="submission" date="2024-06" db="EMBL/GenBank/DDBJ databases">
        <title>Kribbella sp. strain HUAS MG21 genome sequences.</title>
        <authorList>
            <person name="Mo P."/>
        </authorList>
    </citation>
    <scope>NUCLEOTIDE SEQUENCE</scope>
    <source>
        <strain evidence="1">HUAS MG21</strain>
    </source>
</reference>
<name>A0AAU7THN9_9ACTN</name>
<dbReference type="AlphaFoldDB" id="A0AAU7THN9"/>
<gene>
    <name evidence="1" type="ORF">ABN611_06825</name>
</gene>
<sequence length="53" mass="5411">MTCNVKDSIGGAPAARQLQPGLVYRIAHAGAGAQCRAALTGDLLRASPTYAAR</sequence>
<organism evidence="1">
    <name type="scientific">Kribbella sp. HUAS MG21</name>
    <dbReference type="NCBI Taxonomy" id="3160966"/>
    <lineage>
        <taxon>Bacteria</taxon>
        <taxon>Bacillati</taxon>
        <taxon>Actinomycetota</taxon>
        <taxon>Actinomycetes</taxon>
        <taxon>Propionibacteriales</taxon>
        <taxon>Kribbellaceae</taxon>
        <taxon>Kribbella</taxon>
    </lineage>
</organism>
<dbReference type="EMBL" id="CP158165">
    <property type="protein sequence ID" value="XBV26132.1"/>
    <property type="molecule type" value="Genomic_DNA"/>
</dbReference>
<protein>
    <submittedName>
        <fullName evidence="1">Uncharacterized protein</fullName>
    </submittedName>
</protein>
<dbReference type="RefSeq" id="WP_350278935.1">
    <property type="nucleotide sequence ID" value="NZ_CP158165.1"/>
</dbReference>